<evidence type="ECO:0000256" key="3">
    <source>
        <dbReference type="ARBA" id="ARBA00034247"/>
    </source>
</evidence>
<gene>
    <name evidence="6" type="ORF">FSC09_04040</name>
</gene>
<reference evidence="6 7" key="1">
    <citation type="submission" date="2019-09" db="EMBL/GenBank/DDBJ databases">
        <title>Non-baumannii Acinetobacter spp. carrying blaNDM-1 isolated in China.</title>
        <authorList>
            <person name="Cui C."/>
            <person name="Chen C."/>
            <person name="Sun J."/>
            <person name="Liu Y."/>
        </authorList>
    </citation>
    <scope>NUCLEOTIDE SEQUENCE [LARGE SCALE GENOMIC DNA]</scope>
    <source>
        <strain evidence="6 7">B18</strain>
    </source>
</reference>
<evidence type="ECO:0000313" key="7">
    <source>
        <dbReference type="Proteomes" id="UP000503440"/>
    </source>
</evidence>
<dbReference type="Gene3D" id="3.30.70.270">
    <property type="match status" value="1"/>
</dbReference>
<feature type="transmembrane region" description="Helical" evidence="4">
    <location>
        <begin position="6"/>
        <end position="30"/>
    </location>
</feature>
<dbReference type="SUPFAM" id="SSF55073">
    <property type="entry name" value="Nucleotide cyclase"/>
    <property type="match status" value="1"/>
</dbReference>
<dbReference type="PANTHER" id="PTHR45138:SF9">
    <property type="entry name" value="DIGUANYLATE CYCLASE DGCM-RELATED"/>
    <property type="match status" value="1"/>
</dbReference>
<dbReference type="GO" id="GO:0052621">
    <property type="term" value="F:diguanylate cyclase activity"/>
    <property type="evidence" value="ECO:0007669"/>
    <property type="project" value="UniProtKB-EC"/>
</dbReference>
<dbReference type="InterPro" id="IPR029787">
    <property type="entry name" value="Nucleotide_cyclase"/>
</dbReference>
<evidence type="ECO:0000313" key="6">
    <source>
        <dbReference type="EMBL" id="QIC69631.1"/>
    </source>
</evidence>
<name>A0A6C0Y0B3_9GAMM</name>
<feature type="transmembrane region" description="Helical" evidence="4">
    <location>
        <begin position="94"/>
        <end position="113"/>
    </location>
</feature>
<proteinExistence type="predicted"/>
<dbReference type="RefSeq" id="WP_163145569.1">
    <property type="nucleotide sequence ID" value="NZ_CP044455.1"/>
</dbReference>
<feature type="transmembrane region" description="Helical" evidence="4">
    <location>
        <begin position="193"/>
        <end position="211"/>
    </location>
</feature>
<feature type="transmembrane region" description="Helical" evidence="4">
    <location>
        <begin position="37"/>
        <end position="59"/>
    </location>
</feature>
<sequence>MLAENFSLYSALIPLFMMAFGSVILLLRLFQPIPTYFLWYAASTLCTGLAVLIITVVSAQMLPTFSFIPSTLLFISCAMFTHAIHLRLNVTTRWAFLLVLIAIAESIYVYFSVFDEQYAQRMLVLTITITLIFSHNLKALYQVKLKQKLDRLLRLSLLLLSAVIALRTLYLFMVLQPTNQILSNNLVAAGTQLIILCLSLLMAGLLFHSAYQDIFQQLQKERNLDPLTGLLNRRALEERLKRLKQHSRSRQNAIILCDLDFFKQINDQYGHKVGDVALQHVTEIISKAVRKYDEICQMGGEEFLILLQDTPLDIAIQVAERIRSGIETTPLIQSGQVISMTGSFGISFFQHFDEFSQAAQQADLLLYQAKNLGRNQLHWQQ</sequence>
<comment type="catalytic activity">
    <reaction evidence="3">
        <text>2 GTP = 3',3'-c-di-GMP + 2 diphosphate</text>
        <dbReference type="Rhea" id="RHEA:24898"/>
        <dbReference type="ChEBI" id="CHEBI:33019"/>
        <dbReference type="ChEBI" id="CHEBI:37565"/>
        <dbReference type="ChEBI" id="CHEBI:58805"/>
        <dbReference type="EC" id="2.7.7.65"/>
    </reaction>
</comment>
<evidence type="ECO:0000259" key="5">
    <source>
        <dbReference type="PROSITE" id="PS50887"/>
    </source>
</evidence>
<dbReference type="InterPro" id="IPR000160">
    <property type="entry name" value="GGDEF_dom"/>
</dbReference>
<dbReference type="EC" id="2.7.7.65" evidence="2"/>
<dbReference type="AlphaFoldDB" id="A0A6C0Y0B3"/>
<evidence type="ECO:0000256" key="1">
    <source>
        <dbReference type="ARBA" id="ARBA00001946"/>
    </source>
</evidence>
<feature type="transmembrane region" description="Helical" evidence="4">
    <location>
        <begin position="152"/>
        <end position="173"/>
    </location>
</feature>
<dbReference type="InterPro" id="IPR050469">
    <property type="entry name" value="Diguanylate_Cyclase"/>
</dbReference>
<feature type="domain" description="GGDEF" evidence="5">
    <location>
        <begin position="250"/>
        <end position="381"/>
    </location>
</feature>
<dbReference type="Pfam" id="PF00990">
    <property type="entry name" value="GGDEF"/>
    <property type="match status" value="1"/>
</dbReference>
<evidence type="ECO:0000256" key="2">
    <source>
        <dbReference type="ARBA" id="ARBA00012528"/>
    </source>
</evidence>
<feature type="transmembrane region" description="Helical" evidence="4">
    <location>
        <begin position="65"/>
        <end position="82"/>
    </location>
</feature>
<evidence type="ECO:0000256" key="4">
    <source>
        <dbReference type="SAM" id="Phobius"/>
    </source>
</evidence>
<keyword evidence="4" id="KW-0812">Transmembrane</keyword>
<dbReference type="PROSITE" id="PS50887">
    <property type="entry name" value="GGDEF"/>
    <property type="match status" value="1"/>
</dbReference>
<feature type="transmembrane region" description="Helical" evidence="4">
    <location>
        <begin position="119"/>
        <end position="140"/>
    </location>
</feature>
<dbReference type="NCBIfam" id="TIGR00254">
    <property type="entry name" value="GGDEF"/>
    <property type="match status" value="1"/>
</dbReference>
<organism evidence="6 7">
    <name type="scientific">Acinetobacter indicus</name>
    <dbReference type="NCBI Taxonomy" id="756892"/>
    <lineage>
        <taxon>Bacteria</taxon>
        <taxon>Pseudomonadati</taxon>
        <taxon>Pseudomonadota</taxon>
        <taxon>Gammaproteobacteria</taxon>
        <taxon>Moraxellales</taxon>
        <taxon>Moraxellaceae</taxon>
        <taxon>Acinetobacter</taxon>
    </lineage>
</organism>
<dbReference type="InterPro" id="IPR043128">
    <property type="entry name" value="Rev_trsase/Diguanyl_cyclase"/>
</dbReference>
<keyword evidence="4" id="KW-0472">Membrane</keyword>
<dbReference type="CDD" id="cd01949">
    <property type="entry name" value="GGDEF"/>
    <property type="match status" value="1"/>
</dbReference>
<dbReference type="SMART" id="SM00267">
    <property type="entry name" value="GGDEF"/>
    <property type="match status" value="1"/>
</dbReference>
<dbReference type="PANTHER" id="PTHR45138">
    <property type="entry name" value="REGULATORY COMPONENTS OF SENSORY TRANSDUCTION SYSTEM"/>
    <property type="match status" value="1"/>
</dbReference>
<accession>A0A6C0Y0B3</accession>
<dbReference type="EMBL" id="CP044455">
    <property type="protein sequence ID" value="QIC69631.1"/>
    <property type="molecule type" value="Genomic_DNA"/>
</dbReference>
<keyword evidence="4" id="KW-1133">Transmembrane helix</keyword>
<comment type="cofactor">
    <cofactor evidence="1">
        <name>Mg(2+)</name>
        <dbReference type="ChEBI" id="CHEBI:18420"/>
    </cofactor>
</comment>
<dbReference type="Proteomes" id="UP000503440">
    <property type="component" value="Chromosome"/>
</dbReference>
<protein>
    <recommendedName>
        <fullName evidence="2">diguanylate cyclase</fullName>
        <ecNumber evidence="2">2.7.7.65</ecNumber>
    </recommendedName>
</protein>
<dbReference type="FunFam" id="3.30.70.270:FF:000001">
    <property type="entry name" value="Diguanylate cyclase domain protein"/>
    <property type="match status" value="1"/>
</dbReference>